<keyword evidence="3 6" id="KW-0812">Transmembrane</keyword>
<feature type="transmembrane region" description="Helical" evidence="6">
    <location>
        <begin position="170"/>
        <end position="191"/>
    </location>
</feature>
<dbReference type="Proteomes" id="UP000188603">
    <property type="component" value="Chromosome"/>
</dbReference>
<dbReference type="KEGG" id="ntr:B0W44_06565"/>
<comment type="subcellular location">
    <subcellularLocation>
        <location evidence="1 6">Cell membrane</location>
        <topology evidence="1 6">Multi-pass membrane protein</topology>
    </subcellularLocation>
</comment>
<feature type="transmembrane region" description="Helical" evidence="6">
    <location>
        <begin position="72"/>
        <end position="90"/>
    </location>
</feature>
<keyword evidence="2 6" id="KW-1003">Cell membrane</keyword>
<evidence type="ECO:0000259" key="7">
    <source>
        <dbReference type="Pfam" id="PF09335"/>
    </source>
</evidence>
<comment type="similarity">
    <text evidence="6">Belongs to the TVP38/TMEM64 family.</text>
</comment>
<evidence type="ECO:0000313" key="9">
    <source>
        <dbReference type="Proteomes" id="UP000188603"/>
    </source>
</evidence>
<evidence type="ECO:0000256" key="1">
    <source>
        <dbReference type="ARBA" id="ARBA00004651"/>
    </source>
</evidence>
<evidence type="ECO:0000313" key="8">
    <source>
        <dbReference type="EMBL" id="AQS57431.1"/>
    </source>
</evidence>
<proteinExistence type="inferred from homology"/>
<dbReference type="GO" id="GO:0005886">
    <property type="term" value="C:plasma membrane"/>
    <property type="evidence" value="ECO:0007669"/>
    <property type="project" value="UniProtKB-SubCell"/>
</dbReference>
<evidence type="ECO:0000256" key="5">
    <source>
        <dbReference type="ARBA" id="ARBA00023136"/>
    </source>
</evidence>
<accession>A0A1U9KBR9</accession>
<dbReference type="InterPro" id="IPR032816">
    <property type="entry name" value="VTT_dom"/>
</dbReference>
<feature type="transmembrane region" description="Helical" evidence="6">
    <location>
        <begin position="142"/>
        <end position="164"/>
    </location>
</feature>
<evidence type="ECO:0000256" key="3">
    <source>
        <dbReference type="ARBA" id="ARBA00022692"/>
    </source>
</evidence>
<dbReference type="InterPro" id="IPR015414">
    <property type="entry name" value="TMEM64"/>
</dbReference>
<gene>
    <name evidence="8" type="ORF">B0W44_06565</name>
</gene>
<dbReference type="Pfam" id="PF09335">
    <property type="entry name" value="VTT_dom"/>
    <property type="match status" value="1"/>
</dbReference>
<sequence>MLSIGFMTVRSFGIDRLTPAAFRDFILSFGTWAPLLYIFLYTVRPLFLFPASLLSISGGITFGPWWGTLYDLIGASLGAYLSFGLSRALGRGTVEKWFGRRIHKLDNFVAENGFRTILFLRLIPMLSFDAISYGGGLSKIRFCHFAPATTIGMIPGAFTFNFLGHSLHDVFSPTFYVAVGLVLLLVLLPVIHKSFKGRRHKDVV</sequence>
<keyword evidence="4 6" id="KW-1133">Transmembrane helix</keyword>
<organism evidence="8 9">
    <name type="scientific">Novibacillus thermophilus</name>
    <dbReference type="NCBI Taxonomy" id="1471761"/>
    <lineage>
        <taxon>Bacteria</taxon>
        <taxon>Bacillati</taxon>
        <taxon>Bacillota</taxon>
        <taxon>Bacilli</taxon>
        <taxon>Bacillales</taxon>
        <taxon>Thermoactinomycetaceae</taxon>
        <taxon>Novibacillus</taxon>
    </lineage>
</organism>
<evidence type="ECO:0000256" key="2">
    <source>
        <dbReference type="ARBA" id="ARBA00022475"/>
    </source>
</evidence>
<reference evidence="8 9" key="1">
    <citation type="journal article" date="2015" name="Int. J. Syst. Evol. Microbiol.">
        <title>Novibacillus thermophilus gen. nov., sp. nov., a Gram-staining-negative and moderately thermophilic member of the family Thermoactinomycetaceae.</title>
        <authorList>
            <person name="Yang G."/>
            <person name="Chen J."/>
            <person name="Zhou S."/>
        </authorList>
    </citation>
    <scope>NUCLEOTIDE SEQUENCE [LARGE SCALE GENOMIC DNA]</scope>
    <source>
        <strain evidence="8 9">SG-1</strain>
    </source>
</reference>
<name>A0A1U9KBR9_9BACL</name>
<dbReference type="PANTHER" id="PTHR12677:SF59">
    <property type="entry name" value="GOLGI APPARATUS MEMBRANE PROTEIN TVP38-RELATED"/>
    <property type="match status" value="1"/>
</dbReference>
<keyword evidence="5 6" id="KW-0472">Membrane</keyword>
<dbReference type="STRING" id="1471761.B0W44_06565"/>
<feature type="domain" description="VTT" evidence="7">
    <location>
        <begin position="49"/>
        <end position="165"/>
    </location>
</feature>
<dbReference type="PANTHER" id="PTHR12677">
    <property type="entry name" value="GOLGI APPARATUS MEMBRANE PROTEIN TVP38-RELATED"/>
    <property type="match status" value="1"/>
</dbReference>
<keyword evidence="9" id="KW-1185">Reference proteome</keyword>
<dbReference type="EMBL" id="CP019699">
    <property type="protein sequence ID" value="AQS57431.1"/>
    <property type="molecule type" value="Genomic_DNA"/>
</dbReference>
<evidence type="ECO:0000256" key="4">
    <source>
        <dbReference type="ARBA" id="ARBA00022989"/>
    </source>
</evidence>
<comment type="caution">
    <text evidence="6">Lacks conserved residue(s) required for the propagation of feature annotation.</text>
</comment>
<dbReference type="AlphaFoldDB" id="A0A1U9KBR9"/>
<protein>
    <recommendedName>
        <fullName evidence="6">TVP38/TMEM64 family membrane protein</fullName>
    </recommendedName>
</protein>
<evidence type="ECO:0000256" key="6">
    <source>
        <dbReference type="RuleBase" id="RU366058"/>
    </source>
</evidence>
<feature type="transmembrane region" description="Helical" evidence="6">
    <location>
        <begin position="20"/>
        <end position="40"/>
    </location>
</feature>